<dbReference type="AlphaFoldDB" id="A0A7R9PUK5"/>
<dbReference type="Proteomes" id="UP000759131">
    <property type="component" value="Unassembled WGS sequence"/>
</dbReference>
<dbReference type="Pfam" id="PF01607">
    <property type="entry name" value="CBM_14"/>
    <property type="match status" value="3"/>
</dbReference>
<dbReference type="Gene3D" id="2.170.140.10">
    <property type="entry name" value="Chitin binding domain"/>
    <property type="match status" value="3"/>
</dbReference>
<reference evidence="8" key="1">
    <citation type="submission" date="2020-11" db="EMBL/GenBank/DDBJ databases">
        <authorList>
            <person name="Tran Van P."/>
        </authorList>
    </citation>
    <scope>NUCLEOTIDE SEQUENCE</scope>
</reference>
<keyword evidence="3" id="KW-0677">Repeat</keyword>
<feature type="domain" description="Chitin-binding type-2" evidence="7">
    <location>
        <begin position="82"/>
        <end position="144"/>
    </location>
</feature>
<feature type="domain" description="Chitin-binding type-2" evidence="7">
    <location>
        <begin position="251"/>
        <end position="312"/>
    </location>
</feature>
<evidence type="ECO:0000256" key="2">
    <source>
        <dbReference type="ARBA" id="ARBA00022729"/>
    </source>
</evidence>
<organism evidence="8">
    <name type="scientific">Medioppia subpectinata</name>
    <dbReference type="NCBI Taxonomy" id="1979941"/>
    <lineage>
        <taxon>Eukaryota</taxon>
        <taxon>Metazoa</taxon>
        <taxon>Ecdysozoa</taxon>
        <taxon>Arthropoda</taxon>
        <taxon>Chelicerata</taxon>
        <taxon>Arachnida</taxon>
        <taxon>Acari</taxon>
        <taxon>Acariformes</taxon>
        <taxon>Sarcoptiformes</taxon>
        <taxon>Oribatida</taxon>
        <taxon>Brachypylina</taxon>
        <taxon>Oppioidea</taxon>
        <taxon>Oppiidae</taxon>
        <taxon>Medioppia</taxon>
    </lineage>
</organism>
<evidence type="ECO:0000256" key="3">
    <source>
        <dbReference type="ARBA" id="ARBA00022737"/>
    </source>
</evidence>
<evidence type="ECO:0000313" key="8">
    <source>
        <dbReference type="EMBL" id="CAD7620444.1"/>
    </source>
</evidence>
<accession>A0A7R9PUK5</accession>
<dbReference type="GO" id="GO:0008061">
    <property type="term" value="F:chitin binding"/>
    <property type="evidence" value="ECO:0007669"/>
    <property type="project" value="UniProtKB-KW"/>
</dbReference>
<dbReference type="EMBL" id="OC854809">
    <property type="protein sequence ID" value="CAD7620444.1"/>
    <property type="molecule type" value="Genomic_DNA"/>
</dbReference>
<dbReference type="EMBL" id="CAJPIZ010000234">
    <property type="protein sequence ID" value="CAG2100874.1"/>
    <property type="molecule type" value="Genomic_DNA"/>
</dbReference>
<evidence type="ECO:0000313" key="9">
    <source>
        <dbReference type="Proteomes" id="UP000759131"/>
    </source>
</evidence>
<dbReference type="PRINTS" id="PR01217">
    <property type="entry name" value="PRICHEXTENSN"/>
</dbReference>
<feature type="compositionally biased region" description="Low complexity" evidence="6">
    <location>
        <begin position="46"/>
        <end position="62"/>
    </location>
</feature>
<gene>
    <name evidence="8" type="ORF">OSB1V03_LOCUS930</name>
</gene>
<feature type="domain" description="Chitin-binding type-2" evidence="7">
    <location>
        <begin position="159"/>
        <end position="221"/>
    </location>
</feature>
<feature type="compositionally biased region" description="Pro residues" evidence="6">
    <location>
        <begin position="33"/>
        <end position="45"/>
    </location>
</feature>
<dbReference type="PANTHER" id="PTHR23301:SF0">
    <property type="entry name" value="CHITIN-BINDING TYPE-2 DOMAIN-CONTAINING PROTEIN-RELATED"/>
    <property type="match status" value="1"/>
</dbReference>
<evidence type="ECO:0000259" key="7">
    <source>
        <dbReference type="PROSITE" id="PS50940"/>
    </source>
</evidence>
<dbReference type="SUPFAM" id="SSF57625">
    <property type="entry name" value="Invertebrate chitin-binding proteins"/>
    <property type="match status" value="3"/>
</dbReference>
<dbReference type="SMART" id="SM00494">
    <property type="entry name" value="ChtBD2"/>
    <property type="match status" value="3"/>
</dbReference>
<keyword evidence="1" id="KW-0147">Chitin-binding</keyword>
<proteinExistence type="predicted"/>
<dbReference type="GO" id="GO:0005576">
    <property type="term" value="C:extracellular region"/>
    <property type="evidence" value="ECO:0007669"/>
    <property type="project" value="InterPro"/>
</dbReference>
<name>A0A7R9PUK5_9ACAR</name>
<keyword evidence="4" id="KW-1015">Disulfide bond</keyword>
<evidence type="ECO:0000256" key="6">
    <source>
        <dbReference type="SAM" id="MobiDB-lite"/>
    </source>
</evidence>
<dbReference type="OrthoDB" id="6511495at2759"/>
<dbReference type="InterPro" id="IPR051940">
    <property type="entry name" value="Chitin_bind-dev_reg"/>
</dbReference>
<dbReference type="PROSITE" id="PS50940">
    <property type="entry name" value="CHIT_BIND_II"/>
    <property type="match status" value="3"/>
</dbReference>
<protein>
    <recommendedName>
        <fullName evidence="7">Chitin-binding type-2 domain-containing protein</fullName>
    </recommendedName>
</protein>
<sequence length="318" mass="33971">MRREACSRWGVPDLALADQRCSDKGCCEEYTPPSTPTPAPTPSPTTVPSTAPTTVPSTAPTTVPTPEPTPTPFVCPIDDIARTKCMGPKDCLYPLAGVCDKFIACEINPDGVTGRPTVKDCPPGLEWNDNEKYCDSPVSSTCVKPTPQPFICPTEDIARTHCMGATDCVYPFVGNCSQYIQCVVNAGGVTGRPIVMDCPAGLEWNDNNKICVSPVSSTCPKPTPTPTRPTRAPTPIPTLIPFVCPLDDIARTNCSGPTDCLYPFPGNCIDFIVCLVEPDGSGLPMVKECPVGLEWNDNKKICDLPISSTCSKLSQQPT</sequence>
<evidence type="ECO:0000256" key="1">
    <source>
        <dbReference type="ARBA" id="ARBA00022669"/>
    </source>
</evidence>
<keyword evidence="9" id="KW-1185">Reference proteome</keyword>
<keyword evidence="2" id="KW-0732">Signal</keyword>
<dbReference type="InterPro" id="IPR036508">
    <property type="entry name" value="Chitin-bd_dom_sf"/>
</dbReference>
<evidence type="ECO:0000256" key="4">
    <source>
        <dbReference type="ARBA" id="ARBA00023157"/>
    </source>
</evidence>
<dbReference type="PANTHER" id="PTHR23301">
    <property type="entry name" value="CHITIN BINDING PERITROPHIN-A"/>
    <property type="match status" value="1"/>
</dbReference>
<keyword evidence="5" id="KW-0325">Glycoprotein</keyword>
<dbReference type="InterPro" id="IPR002557">
    <property type="entry name" value="Chitin-bd_dom"/>
</dbReference>
<feature type="region of interest" description="Disordered" evidence="6">
    <location>
        <begin position="29"/>
        <end position="70"/>
    </location>
</feature>
<evidence type="ECO:0000256" key="5">
    <source>
        <dbReference type="ARBA" id="ARBA00023180"/>
    </source>
</evidence>